<feature type="transmembrane region" description="Helical" evidence="3">
    <location>
        <begin position="6"/>
        <end position="26"/>
    </location>
</feature>
<dbReference type="RefSeq" id="WP_057807709.1">
    <property type="nucleotide sequence ID" value="NZ_BJYP01000025.1"/>
</dbReference>
<accession>A0A0R2K4K7</accession>
<dbReference type="Gene3D" id="3.40.710.10">
    <property type="entry name" value="DD-peptidase/beta-lactamase superfamily"/>
    <property type="match status" value="1"/>
</dbReference>
<sequence>MKKFLLWFFSVIAVLLIFSVGCFVLAKYKTNSMAHRYYERFFEKSVSNNLKNDKLTEAVYTVPVAAKTDTNAKKVDSALKANNLVGSAAIVRNGKLSYVTSRGQSKYPSGAKNTETTMYQIGSAQDLITAASVMYLKEHGKLSLSDKISKYYPKIDHAKHITVDQLLNMTSGLSTITDAKATESFPTLLSWNEQHVVSSRVTGSYDYQSVNYVLLAGIIQKASGQPYREFVKTHLLDRLNLKHSGFALNESQRSKLATSYEDSYSGGKMATTGMTKLQSTKLGPYQMYMSVKDLTTSYFYILSGKLISKTNVKELTQTDNSKFSGGVYPSDTGFTVHGQLGGYQDSIQIDTKKQNGVFLLTNYVPTGIKNTQTAPIIYNKAFE</sequence>
<feature type="domain" description="Beta-lactamase-related" evidence="4">
    <location>
        <begin position="86"/>
        <end position="366"/>
    </location>
</feature>
<protein>
    <submittedName>
        <fullName evidence="5">Beta-lactamase class C-like penicillin binding protein</fullName>
    </submittedName>
    <submittedName>
        <fullName evidence="6">CubicO group peptidase, beta-lactamase class C family</fullName>
    </submittedName>
</protein>
<keyword evidence="3" id="KW-0812">Transmembrane</keyword>
<dbReference type="Pfam" id="PF00144">
    <property type="entry name" value="Beta-lactamase"/>
    <property type="match status" value="1"/>
</dbReference>
<dbReference type="EMBL" id="FOGK01000011">
    <property type="protein sequence ID" value="SER61096.1"/>
    <property type="molecule type" value="Genomic_DNA"/>
</dbReference>
<dbReference type="OrthoDB" id="2151402at2"/>
<dbReference type="Proteomes" id="UP000182818">
    <property type="component" value="Unassembled WGS sequence"/>
</dbReference>
<evidence type="ECO:0000256" key="2">
    <source>
        <dbReference type="ARBA" id="ARBA00023136"/>
    </source>
</evidence>
<evidence type="ECO:0000313" key="5">
    <source>
        <dbReference type="EMBL" id="KRN81482.1"/>
    </source>
</evidence>
<dbReference type="PANTHER" id="PTHR46825">
    <property type="entry name" value="D-ALANYL-D-ALANINE-CARBOXYPEPTIDASE/ENDOPEPTIDASE AMPH"/>
    <property type="match status" value="1"/>
</dbReference>
<evidence type="ECO:0000313" key="8">
    <source>
        <dbReference type="Proteomes" id="UP000182818"/>
    </source>
</evidence>
<organism evidence="5 7">
    <name type="scientific">Pediococcus ethanolidurans</name>
    <dbReference type="NCBI Taxonomy" id="319653"/>
    <lineage>
        <taxon>Bacteria</taxon>
        <taxon>Bacillati</taxon>
        <taxon>Bacillota</taxon>
        <taxon>Bacilli</taxon>
        <taxon>Lactobacillales</taxon>
        <taxon>Lactobacillaceae</taxon>
        <taxon>Pediococcus</taxon>
    </lineage>
</organism>
<dbReference type="STRING" id="319653.SAMN04487973_11121"/>
<dbReference type="GO" id="GO:0016020">
    <property type="term" value="C:membrane"/>
    <property type="evidence" value="ECO:0007669"/>
    <property type="project" value="UniProtKB-SubCell"/>
</dbReference>
<dbReference type="InterPro" id="IPR012338">
    <property type="entry name" value="Beta-lactam/transpept-like"/>
</dbReference>
<dbReference type="InterPro" id="IPR050491">
    <property type="entry name" value="AmpC-like"/>
</dbReference>
<dbReference type="Proteomes" id="UP000051749">
    <property type="component" value="Unassembled WGS sequence"/>
</dbReference>
<evidence type="ECO:0000256" key="3">
    <source>
        <dbReference type="SAM" id="Phobius"/>
    </source>
</evidence>
<evidence type="ECO:0000313" key="7">
    <source>
        <dbReference type="Proteomes" id="UP000051749"/>
    </source>
</evidence>
<reference evidence="5 7" key="1">
    <citation type="journal article" date="2015" name="Genome Announc.">
        <title>Expanding the biotechnology potential of lactobacilli through comparative genomics of 213 strains and associated genera.</title>
        <authorList>
            <person name="Sun Z."/>
            <person name="Harris H.M."/>
            <person name="McCann A."/>
            <person name="Guo C."/>
            <person name="Argimon S."/>
            <person name="Zhang W."/>
            <person name="Yang X."/>
            <person name="Jeffery I.B."/>
            <person name="Cooney J.C."/>
            <person name="Kagawa T.F."/>
            <person name="Liu W."/>
            <person name="Song Y."/>
            <person name="Salvetti E."/>
            <person name="Wrobel A."/>
            <person name="Rasinkangas P."/>
            <person name="Parkhill J."/>
            <person name="Rea M.C."/>
            <person name="O'Sullivan O."/>
            <person name="Ritari J."/>
            <person name="Douillard F.P."/>
            <person name="Paul Ross R."/>
            <person name="Yang R."/>
            <person name="Briner A.E."/>
            <person name="Felis G.E."/>
            <person name="de Vos W.M."/>
            <person name="Barrangou R."/>
            <person name="Klaenhammer T.R."/>
            <person name="Caufield P.W."/>
            <person name="Cui Y."/>
            <person name="Zhang H."/>
            <person name="O'Toole P.W."/>
        </authorList>
    </citation>
    <scope>NUCLEOTIDE SEQUENCE [LARGE SCALE GENOMIC DNA]</scope>
    <source>
        <strain evidence="5 7">DSM 22301</strain>
    </source>
</reference>
<proteinExistence type="predicted"/>
<evidence type="ECO:0000313" key="6">
    <source>
        <dbReference type="EMBL" id="SER61096.1"/>
    </source>
</evidence>
<name>A0A0R2K4K7_9LACO</name>
<keyword evidence="3" id="KW-1133">Transmembrane helix</keyword>
<reference evidence="6 8" key="2">
    <citation type="submission" date="2016-10" db="EMBL/GenBank/DDBJ databases">
        <authorList>
            <person name="Varghese N."/>
            <person name="Submissions S."/>
        </authorList>
    </citation>
    <scope>NUCLEOTIDE SEQUENCE [LARGE SCALE GENOMIC DNA]</scope>
    <source>
        <strain evidence="6 8">CGMCC 1.3889</strain>
    </source>
</reference>
<evidence type="ECO:0000259" key="4">
    <source>
        <dbReference type="Pfam" id="PF00144"/>
    </source>
</evidence>
<keyword evidence="8" id="KW-1185">Reference proteome</keyword>
<comment type="subcellular location">
    <subcellularLocation>
        <location evidence="1">Membrane</location>
    </subcellularLocation>
</comment>
<dbReference type="AlphaFoldDB" id="A0A0R2K4K7"/>
<gene>
    <name evidence="5" type="ORF">IV87_GL001176</name>
    <name evidence="6" type="ORF">SAMN04487973_11121</name>
</gene>
<dbReference type="PROSITE" id="PS51257">
    <property type="entry name" value="PROKAR_LIPOPROTEIN"/>
    <property type="match status" value="1"/>
</dbReference>
<dbReference type="GeneID" id="76044361"/>
<dbReference type="EMBL" id="JQBY01000027">
    <property type="protein sequence ID" value="KRN81482.1"/>
    <property type="molecule type" value="Genomic_DNA"/>
</dbReference>
<dbReference type="PATRIC" id="fig|319653.3.peg.1191"/>
<dbReference type="InterPro" id="IPR001466">
    <property type="entry name" value="Beta-lactam-related"/>
</dbReference>
<keyword evidence="2 3" id="KW-0472">Membrane</keyword>
<dbReference type="SUPFAM" id="SSF56601">
    <property type="entry name" value="beta-lactamase/transpeptidase-like"/>
    <property type="match status" value="1"/>
</dbReference>
<dbReference type="PANTHER" id="PTHR46825:SF11">
    <property type="entry name" value="PENICILLIN-BINDING PROTEIN 4"/>
    <property type="match status" value="1"/>
</dbReference>
<comment type="caution">
    <text evidence="5">The sequence shown here is derived from an EMBL/GenBank/DDBJ whole genome shotgun (WGS) entry which is preliminary data.</text>
</comment>
<evidence type="ECO:0000256" key="1">
    <source>
        <dbReference type="ARBA" id="ARBA00004370"/>
    </source>
</evidence>